<dbReference type="AlphaFoldDB" id="A0A8H3IX75"/>
<evidence type="ECO:0008006" key="4">
    <source>
        <dbReference type="Google" id="ProtNLM"/>
    </source>
</evidence>
<feature type="compositionally biased region" description="Acidic residues" evidence="1">
    <location>
        <begin position="525"/>
        <end position="534"/>
    </location>
</feature>
<protein>
    <recommendedName>
        <fullName evidence="4">C2H2-type domain-containing protein</fullName>
    </recommendedName>
</protein>
<reference evidence="2" key="1">
    <citation type="submission" date="2021-03" db="EMBL/GenBank/DDBJ databases">
        <authorList>
            <person name="Tagirdzhanova G."/>
        </authorList>
    </citation>
    <scope>NUCLEOTIDE SEQUENCE</scope>
</reference>
<gene>
    <name evidence="2" type="ORF">ALECFALPRED_005209</name>
</gene>
<feature type="non-terminal residue" evidence="2">
    <location>
        <position position="1"/>
    </location>
</feature>
<organism evidence="2 3">
    <name type="scientific">Alectoria fallacina</name>
    <dbReference type="NCBI Taxonomy" id="1903189"/>
    <lineage>
        <taxon>Eukaryota</taxon>
        <taxon>Fungi</taxon>
        <taxon>Dikarya</taxon>
        <taxon>Ascomycota</taxon>
        <taxon>Pezizomycotina</taxon>
        <taxon>Lecanoromycetes</taxon>
        <taxon>OSLEUM clade</taxon>
        <taxon>Lecanoromycetidae</taxon>
        <taxon>Lecanorales</taxon>
        <taxon>Lecanorineae</taxon>
        <taxon>Parmeliaceae</taxon>
        <taxon>Alectoria</taxon>
    </lineage>
</organism>
<comment type="caution">
    <text evidence="2">The sequence shown here is derived from an EMBL/GenBank/DDBJ whole genome shotgun (WGS) entry which is preliminary data.</text>
</comment>
<dbReference type="EMBL" id="CAJPDR010000320">
    <property type="protein sequence ID" value="CAF9932090.1"/>
    <property type="molecule type" value="Genomic_DNA"/>
</dbReference>
<sequence>QQAAITILLDQHDDNIFAYLRFARSLHHNFRYSPGHGSLSREQVLAVCTLRDCTDDEIRTQLDLARKLGENIGHVWSCKSLRGPASDSEQANYPWGDSLQQEPGFAYLSSSGLVGEVLHAPCDGASVCAPPSVIQFQDSCQSTLNTSGVYPQQTLDKTNTSHEAIKTANLYWCTICEDRHSYKNVSDWRKHEKEHVETYVCMLWGPLEENEDDSKCTLCGISNPSQKHFDAHSIQTCGQGAPGSFSCKRRTDLVRHLKKCHDVQGKAQGEAIADKWKETIKKRAWSCGFCICLVNTFGDRLKHIAAHFERGQTLDEWDTTKVIEGLLLQPGMISAWEAQLAASSMSWEPSSTMWKKHSVKGLQHDLEVGPSDTKHAAALAKEAHEARQSNRHLLDGEKPRSFARIHGALETSVSVPRSDYDSIPERAFEPNSSQDLSRFVANPTNTPHYGAAAWDGVPMATYNCSTFPASFSDDGSSSVQAPWLSDPGQTWTFGADQFIDSDWYQEHGNATTGGDVWPTRPSFSDEPDTDNMLD</sequence>
<evidence type="ECO:0000313" key="2">
    <source>
        <dbReference type="EMBL" id="CAF9932090.1"/>
    </source>
</evidence>
<evidence type="ECO:0000256" key="1">
    <source>
        <dbReference type="SAM" id="MobiDB-lite"/>
    </source>
</evidence>
<name>A0A8H3IX75_9LECA</name>
<feature type="region of interest" description="Disordered" evidence="1">
    <location>
        <begin position="505"/>
        <end position="534"/>
    </location>
</feature>
<dbReference type="OrthoDB" id="5399138at2759"/>
<dbReference type="Proteomes" id="UP000664203">
    <property type="component" value="Unassembled WGS sequence"/>
</dbReference>
<proteinExistence type="predicted"/>
<keyword evidence="3" id="KW-1185">Reference proteome</keyword>
<evidence type="ECO:0000313" key="3">
    <source>
        <dbReference type="Proteomes" id="UP000664203"/>
    </source>
</evidence>
<accession>A0A8H3IX75</accession>